<proteinExistence type="predicted"/>
<dbReference type="GO" id="GO:0003677">
    <property type="term" value="F:DNA binding"/>
    <property type="evidence" value="ECO:0007669"/>
    <property type="project" value="UniProtKB-KW"/>
</dbReference>
<gene>
    <name evidence="3" type="ORF">GN277_20615</name>
</gene>
<organism evidence="3 4">
    <name type="scientific">Sporofaciens musculi</name>
    <dbReference type="NCBI Taxonomy" id="2681861"/>
    <lineage>
        <taxon>Bacteria</taxon>
        <taxon>Bacillati</taxon>
        <taxon>Bacillota</taxon>
        <taxon>Clostridia</taxon>
        <taxon>Lachnospirales</taxon>
        <taxon>Lachnospiraceae</taxon>
        <taxon>Sporofaciens</taxon>
    </lineage>
</organism>
<name>A0A7X3SKM3_9FIRM</name>
<dbReference type="AlphaFoldDB" id="A0A7X3SKM3"/>
<keyword evidence="1" id="KW-0238">DNA-binding</keyword>
<dbReference type="InterPro" id="IPR010095">
    <property type="entry name" value="Cas12f1-like_TNB"/>
</dbReference>
<evidence type="ECO:0000313" key="3">
    <source>
        <dbReference type="EMBL" id="MXP77664.1"/>
    </source>
</evidence>
<comment type="caution">
    <text evidence="3">The sequence shown here is derived from an EMBL/GenBank/DDBJ whole genome shotgun (WGS) entry which is preliminary data.</text>
</comment>
<dbReference type="Proteomes" id="UP000460412">
    <property type="component" value="Unassembled WGS sequence"/>
</dbReference>
<feature type="domain" description="Cas12f1-like TNB" evidence="2">
    <location>
        <begin position="366"/>
        <end position="426"/>
    </location>
</feature>
<accession>A0A7X3SKM3</accession>
<dbReference type="Pfam" id="PF07282">
    <property type="entry name" value="Cas12f1-like_TNB"/>
    <property type="match status" value="1"/>
</dbReference>
<sequence>MPPDKICKTVHQYNKKPVSEGDMQKLLDIAEGYRKVKNYVYSRYGGIGSLPKIYPGYTVQNEMTASGYREVVGLPSVYFYLAVFDALADIKSQWTRTKTKIGKLINKNGSFTEEDKHYLRFLLKVNNAFEAVLNQKPIELTGKIQKQYCELAGQVDVERIHRYLCRKVRKYHVKLNTDAADVFSIAERAYRYADHGIYISTKEKRKRVFILLTDNNQYQSQLRIKLYPEESRIEIKAPVNVTVQSHKDYINQVGVAAGFYTMLTTDEGHRYGEKLGRYQLEYSEWVRIQTSSYRRNKDNNPGRKKYYDKKRRLEERLHSYINQELNRFLITEKPKTVYIVRLAKPQAGGYNKEINYSVAQWQRGYIRKRLWQKCREQSIDIVEVLGKDISKVCSECGEFGSKEKGKFLCSLCGYQSEDKINTARNVKKRGQGDGKLY</sequence>
<evidence type="ECO:0000256" key="1">
    <source>
        <dbReference type="ARBA" id="ARBA00023125"/>
    </source>
</evidence>
<reference evidence="3 4" key="1">
    <citation type="submission" date="2019-12" db="EMBL/GenBank/DDBJ databases">
        <title>Sporaefaciens musculi gen. nov., sp. nov., a novel bacterium isolated from the caecum of an obese mouse.</title>
        <authorList>
            <person name="Rasmussen T.S."/>
            <person name="Streidl T."/>
            <person name="Hitch T.C.A."/>
            <person name="Wortmann E."/>
            <person name="Deptula P."/>
            <person name="Hansen M."/>
            <person name="Nielsen D.S."/>
            <person name="Clavel T."/>
            <person name="Vogensen F.K."/>
        </authorList>
    </citation>
    <scope>NUCLEOTIDE SEQUENCE [LARGE SCALE GENOMIC DNA]</scope>
    <source>
        <strain evidence="3 4">WCA-9-b2</strain>
    </source>
</reference>
<evidence type="ECO:0000313" key="4">
    <source>
        <dbReference type="Proteomes" id="UP000460412"/>
    </source>
</evidence>
<dbReference type="EMBL" id="WUQX01000001">
    <property type="protein sequence ID" value="MXP77664.1"/>
    <property type="molecule type" value="Genomic_DNA"/>
</dbReference>
<keyword evidence="4" id="KW-1185">Reference proteome</keyword>
<evidence type="ECO:0000259" key="2">
    <source>
        <dbReference type="Pfam" id="PF07282"/>
    </source>
</evidence>
<protein>
    <submittedName>
        <fullName evidence="3">Transposase</fullName>
    </submittedName>
</protein>
<dbReference type="RefSeq" id="WP_159753154.1">
    <property type="nucleotide sequence ID" value="NZ_WUQX01000001.1"/>
</dbReference>